<evidence type="ECO:0000313" key="9">
    <source>
        <dbReference type="Proteomes" id="UP000034086"/>
    </source>
</evidence>
<evidence type="ECO:0000256" key="5">
    <source>
        <dbReference type="ARBA" id="ARBA00023239"/>
    </source>
</evidence>
<organism evidence="8 9">
    <name type="scientific">Candidatus Woesebacteria bacterium GW2011_GWE1_45_18</name>
    <dbReference type="NCBI Taxonomy" id="1618598"/>
    <lineage>
        <taxon>Bacteria</taxon>
        <taxon>Candidatus Woeseibacteriota</taxon>
    </lineage>
</organism>
<comment type="catalytic activity">
    <reaction evidence="1">
        <text>GDP-alpha-D-mannose = GDP-4-dehydro-alpha-D-rhamnose + H2O</text>
        <dbReference type="Rhea" id="RHEA:23820"/>
        <dbReference type="ChEBI" id="CHEBI:15377"/>
        <dbReference type="ChEBI" id="CHEBI:57527"/>
        <dbReference type="ChEBI" id="CHEBI:57964"/>
        <dbReference type="EC" id="4.2.1.47"/>
    </reaction>
</comment>
<dbReference type="PANTHER" id="PTHR43715:SF1">
    <property type="entry name" value="GDP-MANNOSE 4,6 DEHYDRATASE"/>
    <property type="match status" value="1"/>
</dbReference>
<comment type="function">
    <text evidence="6">Catalyzes the conversion of GDP-D-mannose to GDP-4-dehydro-6-deoxy-D-mannose.</text>
</comment>
<evidence type="ECO:0000313" key="8">
    <source>
        <dbReference type="EMBL" id="KKU01462.1"/>
    </source>
</evidence>
<sequence>MPKGRTREKKVALITGITGQDGSYLAEFLLKKGYEVAGLVRRSSHMLYSNIARIQDELDLIQADLLDPVSLREAIQAVKPDEVYNLASQSHPAESFRQPIHTAEITAIGAHRVLDAVLDIVPKSKFYQASSSEMYGWVKEIPQNEETPFNPANPYAASKLYAHNMTKIYRASYKMFAANGILFNHESPRRHMNFVTQKVTYGAACAKLGIKSSEHLNEEGEPIVKNGKVALGNLDAKRDWGFAGDFVEAMWLILQQSKPDDFVIGTGETHTIRELCKEAFGYAGLNWEKYVFVDPRFVRPTETGPLVADPSKAKKVLGWRPRVNFKKLVAMMVDAHLARLK</sequence>
<evidence type="ECO:0000256" key="4">
    <source>
        <dbReference type="ARBA" id="ARBA00011989"/>
    </source>
</evidence>
<comment type="similarity">
    <text evidence="3">Belongs to the NAD(P)-dependent epimerase/dehydratase family. GDP-mannose 4,6-dehydratase subfamily.</text>
</comment>
<gene>
    <name evidence="8" type="ORF">UX03_C0040G0008</name>
</gene>
<dbReference type="EC" id="4.2.1.47" evidence="4"/>
<comment type="cofactor">
    <cofactor evidence="2">
        <name>NADP(+)</name>
        <dbReference type="ChEBI" id="CHEBI:58349"/>
    </cofactor>
</comment>
<dbReference type="Gene3D" id="3.40.50.720">
    <property type="entry name" value="NAD(P)-binding Rossmann-like Domain"/>
    <property type="match status" value="1"/>
</dbReference>
<evidence type="ECO:0000259" key="7">
    <source>
        <dbReference type="Pfam" id="PF16363"/>
    </source>
</evidence>
<dbReference type="SUPFAM" id="SSF51735">
    <property type="entry name" value="NAD(P)-binding Rossmann-fold domains"/>
    <property type="match status" value="1"/>
</dbReference>
<evidence type="ECO:0000256" key="3">
    <source>
        <dbReference type="ARBA" id="ARBA00009263"/>
    </source>
</evidence>
<name>A0A0G1M073_9BACT</name>
<reference evidence="8 9" key="1">
    <citation type="journal article" date="2015" name="Nature">
        <title>rRNA introns, odd ribosomes, and small enigmatic genomes across a large radiation of phyla.</title>
        <authorList>
            <person name="Brown C.T."/>
            <person name="Hug L.A."/>
            <person name="Thomas B.C."/>
            <person name="Sharon I."/>
            <person name="Castelle C.J."/>
            <person name="Singh A."/>
            <person name="Wilkins M.J."/>
            <person name="Williams K.H."/>
            <person name="Banfield J.F."/>
        </authorList>
    </citation>
    <scope>NUCLEOTIDE SEQUENCE [LARGE SCALE GENOMIC DNA]</scope>
</reference>
<proteinExistence type="inferred from homology"/>
<dbReference type="PATRIC" id="fig|1618598.3.peg.676"/>
<evidence type="ECO:0000256" key="1">
    <source>
        <dbReference type="ARBA" id="ARBA00000188"/>
    </source>
</evidence>
<keyword evidence="5" id="KW-0456">Lyase</keyword>
<evidence type="ECO:0000256" key="6">
    <source>
        <dbReference type="ARBA" id="ARBA00059383"/>
    </source>
</evidence>
<dbReference type="Proteomes" id="UP000034086">
    <property type="component" value="Unassembled WGS sequence"/>
</dbReference>
<dbReference type="Pfam" id="PF16363">
    <property type="entry name" value="GDP_Man_Dehyd"/>
    <property type="match status" value="1"/>
</dbReference>
<dbReference type="GO" id="GO:0008446">
    <property type="term" value="F:GDP-mannose 4,6-dehydratase activity"/>
    <property type="evidence" value="ECO:0007669"/>
    <property type="project" value="UniProtKB-EC"/>
</dbReference>
<dbReference type="InterPro" id="IPR036291">
    <property type="entry name" value="NAD(P)-bd_dom_sf"/>
</dbReference>
<dbReference type="PANTHER" id="PTHR43715">
    <property type="entry name" value="GDP-MANNOSE 4,6-DEHYDRATASE"/>
    <property type="match status" value="1"/>
</dbReference>
<dbReference type="InterPro" id="IPR016040">
    <property type="entry name" value="NAD(P)-bd_dom"/>
</dbReference>
<dbReference type="GO" id="GO:0042351">
    <property type="term" value="P:'de novo' GDP-L-fucose biosynthetic process"/>
    <property type="evidence" value="ECO:0007669"/>
    <property type="project" value="TreeGrafter"/>
</dbReference>
<dbReference type="EMBL" id="LCKQ01000040">
    <property type="protein sequence ID" value="KKU01462.1"/>
    <property type="molecule type" value="Genomic_DNA"/>
</dbReference>
<dbReference type="InterPro" id="IPR006368">
    <property type="entry name" value="GDP_Man_deHydtase"/>
</dbReference>
<dbReference type="FunFam" id="3.40.50.720:FF:000924">
    <property type="entry name" value="GDP-mannose 4,6 dehydratase"/>
    <property type="match status" value="1"/>
</dbReference>
<dbReference type="AlphaFoldDB" id="A0A0G1M073"/>
<dbReference type="CDD" id="cd05260">
    <property type="entry name" value="GDP_MD_SDR_e"/>
    <property type="match status" value="1"/>
</dbReference>
<protein>
    <recommendedName>
        <fullName evidence="4">GDP-mannose 4,6-dehydratase</fullName>
        <ecNumber evidence="4">4.2.1.47</ecNumber>
    </recommendedName>
</protein>
<feature type="domain" description="NAD(P)-binding" evidence="7">
    <location>
        <begin position="13"/>
        <end position="332"/>
    </location>
</feature>
<comment type="caution">
    <text evidence="8">The sequence shown here is derived from an EMBL/GenBank/DDBJ whole genome shotgun (WGS) entry which is preliminary data.</text>
</comment>
<evidence type="ECO:0000256" key="2">
    <source>
        <dbReference type="ARBA" id="ARBA00001937"/>
    </source>
</evidence>
<accession>A0A0G1M073</accession>
<dbReference type="Gene3D" id="3.90.25.10">
    <property type="entry name" value="UDP-galactose 4-epimerase, domain 1"/>
    <property type="match status" value="1"/>
</dbReference>